<evidence type="ECO:0000256" key="1">
    <source>
        <dbReference type="SAM" id="Phobius"/>
    </source>
</evidence>
<feature type="transmembrane region" description="Helical" evidence="1">
    <location>
        <begin position="46"/>
        <end position="63"/>
    </location>
</feature>
<accession>A0A0V0J0W9</accession>
<gene>
    <name evidence="2" type="primary">GR</name>
</gene>
<keyword evidence="2" id="KW-0675">Receptor</keyword>
<name>A0A0V0J0W9_CYDPO</name>
<protein>
    <submittedName>
        <fullName evidence="2">Putative gustatory receptor GR29</fullName>
    </submittedName>
</protein>
<evidence type="ECO:0000313" key="2">
    <source>
        <dbReference type="EMBL" id="JAP38488.1"/>
    </source>
</evidence>
<keyword evidence="1" id="KW-1133">Transmembrane helix</keyword>
<proteinExistence type="predicted"/>
<feature type="transmembrane region" description="Helical" evidence="1">
    <location>
        <begin position="115"/>
        <end position="138"/>
    </location>
</feature>
<organism evidence="2">
    <name type="scientific">Cydia pomonella</name>
    <name type="common">Codling moth</name>
    <dbReference type="NCBI Taxonomy" id="82600"/>
    <lineage>
        <taxon>Eukaryota</taxon>
        <taxon>Metazoa</taxon>
        <taxon>Ecdysozoa</taxon>
        <taxon>Arthropoda</taxon>
        <taxon>Hexapoda</taxon>
        <taxon>Insecta</taxon>
        <taxon>Pterygota</taxon>
        <taxon>Neoptera</taxon>
        <taxon>Endopterygota</taxon>
        <taxon>Lepidoptera</taxon>
        <taxon>Glossata</taxon>
        <taxon>Ditrysia</taxon>
        <taxon>Tortricoidea</taxon>
        <taxon>Tortricidae</taxon>
        <taxon>Olethreutinae</taxon>
        <taxon>Grapholitini</taxon>
        <taxon>Cydia</taxon>
    </lineage>
</organism>
<keyword evidence="1" id="KW-0472">Membrane</keyword>
<feature type="non-terminal residue" evidence="2">
    <location>
        <position position="301"/>
    </location>
</feature>
<keyword evidence="1" id="KW-0812">Transmembrane</keyword>
<dbReference type="AlphaFoldDB" id="A0A0V0J0W9"/>
<sequence length="301" mass="34558">MGYTSDLVLRFLRNYFPLKGILLVRAFFGHYFSFKCPKIYLKLHKVYCVVVTLVCVIIIFIMTNEWRKWVIFELVIMTLASILIEGDCCGKFLSFVECTDHSFGLGRRNLASPRLYAAFFIITSIRLYIDYINIHAFFVNPVLYSAFTFLYTGLDLNHLLRIIVFDILYERAKHLRNHFESVFSRVNGDDNMISEVKRGILLYKELIGSVTMLEKIQVTYLLALVARFAANVADIHLILCVEKRDEMLLGKMCRLGSESLYLAALVCAPAVIMELVHNEVDKITSILTIQHAIATDRELGA</sequence>
<dbReference type="EMBL" id="GDKB01000008">
    <property type="protein sequence ID" value="JAP38488.1"/>
    <property type="molecule type" value="Transcribed_RNA"/>
</dbReference>
<reference evidence="2" key="1">
    <citation type="journal article" date="2016" name="Sci. Rep.">
        <title>The chemosensory receptors of codling moth Cydia pomonella-expression in larvae and adults.</title>
        <authorList>
            <person name="Walker W.B.III."/>
            <person name="Gonzalez F."/>
            <person name="Garczynski S.F."/>
            <person name="Witzgall P."/>
        </authorList>
    </citation>
    <scope>NUCLEOTIDE SEQUENCE</scope>
</reference>
<feature type="transmembrane region" description="Helical" evidence="1">
    <location>
        <begin position="15"/>
        <end position="34"/>
    </location>
</feature>